<dbReference type="RefSeq" id="WP_252662433.1">
    <property type="nucleotide sequence ID" value="NZ_CP098611.1"/>
</dbReference>
<organism evidence="1 2">
    <name type="scientific">Phormidium yuhuli AB48</name>
    <dbReference type="NCBI Taxonomy" id="2940671"/>
    <lineage>
        <taxon>Bacteria</taxon>
        <taxon>Bacillati</taxon>
        <taxon>Cyanobacteriota</taxon>
        <taxon>Cyanophyceae</taxon>
        <taxon>Oscillatoriophycideae</taxon>
        <taxon>Oscillatoriales</taxon>
        <taxon>Oscillatoriaceae</taxon>
        <taxon>Phormidium</taxon>
        <taxon>Phormidium yuhuli</taxon>
    </lineage>
</organism>
<dbReference type="SUPFAM" id="SSF88659">
    <property type="entry name" value="Sigma3 and sigma4 domains of RNA polymerase sigma factors"/>
    <property type="match status" value="1"/>
</dbReference>
<accession>A0ABY5AMG4</accession>
<reference evidence="1" key="1">
    <citation type="submission" date="2022-06" db="EMBL/GenBank/DDBJ databases">
        <title>Genome sequence of Phormidium yuhuli AB48 isolated from an industrial photobioreactor environment.</title>
        <authorList>
            <person name="Qiu Y."/>
            <person name="Noonan A.J.C."/>
            <person name="Dofher K."/>
            <person name="Koch M."/>
            <person name="Kieft B."/>
            <person name="Lin X."/>
            <person name="Ziels R.M."/>
            <person name="Hallam S.J."/>
        </authorList>
    </citation>
    <scope>NUCLEOTIDE SEQUENCE</scope>
    <source>
        <strain evidence="1">AB48</strain>
    </source>
</reference>
<evidence type="ECO:0000313" key="1">
    <source>
        <dbReference type="EMBL" id="USR90403.1"/>
    </source>
</evidence>
<gene>
    <name evidence="1" type="ORF">NEA10_16400</name>
</gene>
<dbReference type="InterPro" id="IPR013324">
    <property type="entry name" value="RNA_pol_sigma_r3/r4-like"/>
</dbReference>
<sequence>MDDEQLNQLALDAQHTPPGSPARQVALTQLINGLINSGRLSYPPGPGLSPDRYQDYRSEALQNLFYYICQSIDKYDSERAPVMRWVNVLLERRFFKDVSYRRISSQRNIIIEPLEERLLSPSEWNLIFGEDQPFLSDLVRQCFEDDPDGVFRECCLVTYPQVNFQILVLRRLDGYQWQEISEEFSVKVSTLSTFYQTCLRNLSPYIESTIRDTNP</sequence>
<keyword evidence="2" id="KW-1185">Reference proteome</keyword>
<dbReference type="EMBL" id="CP098611">
    <property type="protein sequence ID" value="USR90403.1"/>
    <property type="molecule type" value="Genomic_DNA"/>
</dbReference>
<evidence type="ECO:0000313" key="2">
    <source>
        <dbReference type="Proteomes" id="UP001056708"/>
    </source>
</evidence>
<name>A0ABY5AMG4_9CYAN</name>
<proteinExistence type="predicted"/>
<dbReference type="Proteomes" id="UP001056708">
    <property type="component" value="Chromosome"/>
</dbReference>
<protein>
    <submittedName>
        <fullName evidence="1">Sigma-70 family RNA polymerase sigma factor</fullName>
    </submittedName>
</protein>